<dbReference type="Pfam" id="PF00106">
    <property type="entry name" value="adh_short"/>
    <property type="match status" value="1"/>
</dbReference>
<dbReference type="GO" id="GO:0005737">
    <property type="term" value="C:cytoplasm"/>
    <property type="evidence" value="ECO:0007669"/>
    <property type="project" value="TreeGrafter"/>
</dbReference>
<organism evidence="4 5">
    <name type="scientific">Trichoderma arundinaceum</name>
    <dbReference type="NCBI Taxonomy" id="490622"/>
    <lineage>
        <taxon>Eukaryota</taxon>
        <taxon>Fungi</taxon>
        <taxon>Dikarya</taxon>
        <taxon>Ascomycota</taxon>
        <taxon>Pezizomycotina</taxon>
        <taxon>Sordariomycetes</taxon>
        <taxon>Hypocreomycetidae</taxon>
        <taxon>Hypocreales</taxon>
        <taxon>Hypocreaceae</taxon>
        <taxon>Trichoderma</taxon>
    </lineage>
</organism>
<accession>A0A395NE49</accession>
<comment type="caution">
    <text evidence="4">The sequence shown here is derived from an EMBL/GenBank/DDBJ whole genome shotgun (WGS) entry which is preliminary data.</text>
</comment>
<dbReference type="PRINTS" id="PR00081">
    <property type="entry name" value="GDHRDH"/>
</dbReference>
<dbReference type="EMBL" id="PXOA01000550">
    <property type="protein sequence ID" value="RFU74290.1"/>
    <property type="molecule type" value="Genomic_DNA"/>
</dbReference>
<dbReference type="STRING" id="490622.A0A395NE49"/>
<keyword evidence="2" id="KW-0560">Oxidoreductase</keyword>
<dbReference type="Gene3D" id="3.40.50.720">
    <property type="entry name" value="NAD(P)-binding Rossmann-like Domain"/>
    <property type="match status" value="1"/>
</dbReference>
<dbReference type="PANTHER" id="PTHR44229">
    <property type="entry name" value="15-HYDROXYPROSTAGLANDIN DEHYDROGENASE [NAD(+)]"/>
    <property type="match status" value="1"/>
</dbReference>
<dbReference type="InterPro" id="IPR002347">
    <property type="entry name" value="SDR_fam"/>
</dbReference>
<dbReference type="SUPFAM" id="SSF51735">
    <property type="entry name" value="NAD(P)-binding Rossmann-fold domains"/>
    <property type="match status" value="1"/>
</dbReference>
<dbReference type="GO" id="GO:0016616">
    <property type="term" value="F:oxidoreductase activity, acting on the CH-OH group of donors, NAD or NADP as acceptor"/>
    <property type="evidence" value="ECO:0007669"/>
    <property type="project" value="TreeGrafter"/>
</dbReference>
<evidence type="ECO:0000313" key="5">
    <source>
        <dbReference type="Proteomes" id="UP000266272"/>
    </source>
</evidence>
<evidence type="ECO:0000313" key="4">
    <source>
        <dbReference type="EMBL" id="RFU74290.1"/>
    </source>
</evidence>
<dbReference type="OrthoDB" id="5296at2759"/>
<feature type="region of interest" description="Disordered" evidence="3">
    <location>
        <begin position="126"/>
        <end position="148"/>
    </location>
</feature>
<reference evidence="4 5" key="1">
    <citation type="journal article" date="2018" name="PLoS Pathog.">
        <title>Evolution of structural diversity of trichothecenes, a family of toxins produced by plant pathogenic and entomopathogenic fungi.</title>
        <authorList>
            <person name="Proctor R.H."/>
            <person name="McCormick S.P."/>
            <person name="Kim H.S."/>
            <person name="Cardoza R.E."/>
            <person name="Stanley A.M."/>
            <person name="Lindo L."/>
            <person name="Kelly A."/>
            <person name="Brown D.W."/>
            <person name="Lee T."/>
            <person name="Vaughan M.M."/>
            <person name="Alexander N.J."/>
            <person name="Busman M."/>
            <person name="Gutierrez S."/>
        </authorList>
    </citation>
    <scope>NUCLEOTIDE SEQUENCE [LARGE SCALE GENOMIC DNA]</scope>
    <source>
        <strain evidence="4 5">IBT 40837</strain>
    </source>
</reference>
<dbReference type="AlphaFoldDB" id="A0A395NE49"/>
<dbReference type="Proteomes" id="UP000266272">
    <property type="component" value="Unassembled WGS sequence"/>
</dbReference>
<dbReference type="PANTHER" id="PTHR44229:SF4">
    <property type="entry name" value="15-HYDROXYPROSTAGLANDIN DEHYDROGENASE [NAD(+)]"/>
    <property type="match status" value="1"/>
</dbReference>
<keyword evidence="5" id="KW-1185">Reference proteome</keyword>
<dbReference type="InterPro" id="IPR036291">
    <property type="entry name" value="NAD(P)-bd_dom_sf"/>
</dbReference>
<evidence type="ECO:0000256" key="1">
    <source>
        <dbReference type="ARBA" id="ARBA00006484"/>
    </source>
</evidence>
<evidence type="ECO:0000256" key="3">
    <source>
        <dbReference type="SAM" id="MobiDB-lite"/>
    </source>
</evidence>
<gene>
    <name evidence="4" type="ORF">TARUN_7917</name>
</gene>
<sequence length="327" mass="35020">MTLSVTGRYAIITGGGSGAAICNRVKITHTNYQVGINLAFARKLLSRGCSVLIGDLGLRPEAQELLKQYPHNPSTAPSAARPFAIFKKTDVTSWPQLSALTKAAEAAFPQIDIVVPGAGIFEPRWSSFWNPPKSPTNPDSPSRDEADAEPGHYAVLDVNLTHPIRLGQLAIAHWTSRRIPGSLLVVGSMAGYVHGIGSPLYFASKHGVHGFVRSLGRLRDTVGIRTAAIAPGAVNTPLWSDDPDKNTMISADDIAASAEDVADAMLELLENPQYGDGTIFEATAKGTRVVPAFYAPPPDVENGGISEYESEVARLWEKKITQEGLKV</sequence>
<comment type="similarity">
    <text evidence="1">Belongs to the short-chain dehydrogenases/reductases (SDR) family.</text>
</comment>
<proteinExistence type="inferred from homology"/>
<protein>
    <submittedName>
        <fullName evidence="4">Nad-dependent 15-hydroxyprostaglandin dehydrogenase</fullName>
    </submittedName>
</protein>
<name>A0A395NE49_TRIAR</name>
<evidence type="ECO:0000256" key="2">
    <source>
        <dbReference type="ARBA" id="ARBA00023002"/>
    </source>
</evidence>